<feature type="domain" description="Transcription factor CBF/NF-Y/archaeal histone" evidence="4">
    <location>
        <begin position="8"/>
        <end position="35"/>
    </location>
</feature>
<evidence type="ECO:0000256" key="1">
    <source>
        <dbReference type="ARBA" id="ARBA00004123"/>
    </source>
</evidence>
<dbReference type="AlphaFoldDB" id="A0A811RU79"/>
<gene>
    <name evidence="5" type="ORF">NCGR_LOCUS57510</name>
</gene>
<evidence type="ECO:0000313" key="6">
    <source>
        <dbReference type="Proteomes" id="UP000604825"/>
    </source>
</evidence>
<dbReference type="GO" id="GO:0046982">
    <property type="term" value="F:protein heterodimerization activity"/>
    <property type="evidence" value="ECO:0007669"/>
    <property type="project" value="InterPro"/>
</dbReference>
<keyword evidence="6" id="KW-1185">Reference proteome</keyword>
<feature type="compositionally biased region" description="Low complexity" evidence="3">
    <location>
        <begin position="194"/>
        <end position="215"/>
    </location>
</feature>
<dbReference type="OrthoDB" id="653904at2759"/>
<dbReference type="Proteomes" id="UP000604825">
    <property type="component" value="Unassembled WGS sequence"/>
</dbReference>
<evidence type="ECO:0000313" key="5">
    <source>
        <dbReference type="EMBL" id="CAD6333412.1"/>
    </source>
</evidence>
<proteinExistence type="predicted"/>
<dbReference type="InterPro" id="IPR050568">
    <property type="entry name" value="Transcr_DNA_Rep_Reg"/>
</dbReference>
<dbReference type="GO" id="GO:0016251">
    <property type="term" value="F:RNA polymerase II general transcription initiation factor activity"/>
    <property type="evidence" value="ECO:0007669"/>
    <property type="project" value="TreeGrafter"/>
</dbReference>
<dbReference type="Pfam" id="PF00808">
    <property type="entry name" value="CBFD_NFYB_HMF"/>
    <property type="match status" value="1"/>
</dbReference>
<dbReference type="SUPFAM" id="SSF47113">
    <property type="entry name" value="Histone-fold"/>
    <property type="match status" value="1"/>
</dbReference>
<dbReference type="GO" id="GO:0005634">
    <property type="term" value="C:nucleus"/>
    <property type="evidence" value="ECO:0007669"/>
    <property type="project" value="UniProtKB-SubCell"/>
</dbReference>
<dbReference type="PANTHER" id="PTHR10252">
    <property type="entry name" value="HISTONE-LIKE TRANSCRIPTION FACTOR CCAAT-RELATED"/>
    <property type="match status" value="1"/>
</dbReference>
<organism evidence="5 6">
    <name type="scientific">Miscanthus lutarioriparius</name>
    <dbReference type="NCBI Taxonomy" id="422564"/>
    <lineage>
        <taxon>Eukaryota</taxon>
        <taxon>Viridiplantae</taxon>
        <taxon>Streptophyta</taxon>
        <taxon>Embryophyta</taxon>
        <taxon>Tracheophyta</taxon>
        <taxon>Spermatophyta</taxon>
        <taxon>Magnoliopsida</taxon>
        <taxon>Liliopsida</taxon>
        <taxon>Poales</taxon>
        <taxon>Poaceae</taxon>
        <taxon>PACMAD clade</taxon>
        <taxon>Panicoideae</taxon>
        <taxon>Andropogonodae</taxon>
        <taxon>Andropogoneae</taxon>
        <taxon>Saccharinae</taxon>
        <taxon>Miscanthus</taxon>
    </lineage>
</organism>
<reference evidence="5" key="1">
    <citation type="submission" date="2020-10" db="EMBL/GenBank/DDBJ databases">
        <authorList>
            <person name="Han B."/>
            <person name="Lu T."/>
            <person name="Zhao Q."/>
            <person name="Huang X."/>
            <person name="Zhao Y."/>
        </authorList>
    </citation>
    <scope>NUCLEOTIDE SEQUENCE</scope>
</reference>
<comment type="subcellular location">
    <subcellularLocation>
        <location evidence="1">Nucleus</location>
    </subcellularLocation>
</comment>
<dbReference type="GO" id="GO:0001046">
    <property type="term" value="F:core promoter sequence-specific DNA binding"/>
    <property type="evidence" value="ECO:0007669"/>
    <property type="project" value="TreeGrafter"/>
</dbReference>
<dbReference type="EMBL" id="CAJGYO010000017">
    <property type="protein sequence ID" value="CAD6333412.1"/>
    <property type="molecule type" value="Genomic_DNA"/>
</dbReference>
<dbReference type="Gene3D" id="1.10.20.10">
    <property type="entry name" value="Histone, subunit A"/>
    <property type="match status" value="1"/>
</dbReference>
<evidence type="ECO:0000256" key="3">
    <source>
        <dbReference type="SAM" id="MobiDB-lite"/>
    </source>
</evidence>
<dbReference type="InterPro" id="IPR003958">
    <property type="entry name" value="CBFA_NFYB_domain"/>
</dbReference>
<dbReference type="PANTHER" id="PTHR10252:SF148">
    <property type="entry name" value="OS05G0494100 PROTEIN"/>
    <property type="match status" value="1"/>
</dbReference>
<keyword evidence="2" id="KW-0539">Nucleus</keyword>
<feature type="compositionally biased region" description="Basic and acidic residues" evidence="3">
    <location>
        <begin position="77"/>
        <end position="99"/>
    </location>
</feature>
<sequence>MRKKLDTRFPAPRIKKIMQADEDVGKIALAVPVLVFFLLNVFRKQCIQTYNVYDFLTEVVSKVPDIGPSDVIADDKLGKRRKAEEDGSEEELKRTRNEAESYTSNGRGRGRGRRGCGAWREVFTTHEQFAENQSSKLASLKVEVADEVPNATEAKAATTPVSNARASLRNIDLNLDPTAEEDEVTVPPQAQLPAPATSSVAATAGPGPSAGPSVPRSKEGAKLKDFLGAWELPDMNKMEMDPIQFALSTNHRLEEDEDYDNEN</sequence>
<accession>A0A811RU79</accession>
<protein>
    <recommendedName>
        <fullName evidence="4">Transcription factor CBF/NF-Y/archaeal histone domain-containing protein</fullName>
    </recommendedName>
</protein>
<evidence type="ECO:0000256" key="2">
    <source>
        <dbReference type="ARBA" id="ARBA00023242"/>
    </source>
</evidence>
<dbReference type="InterPro" id="IPR009072">
    <property type="entry name" value="Histone-fold"/>
</dbReference>
<feature type="region of interest" description="Disordered" evidence="3">
    <location>
        <begin position="180"/>
        <end position="220"/>
    </location>
</feature>
<comment type="caution">
    <text evidence="5">The sequence shown here is derived from an EMBL/GenBank/DDBJ whole genome shotgun (WGS) entry which is preliminary data.</text>
</comment>
<name>A0A811RU79_9POAL</name>
<feature type="region of interest" description="Disordered" evidence="3">
    <location>
        <begin position="77"/>
        <end position="114"/>
    </location>
</feature>
<evidence type="ECO:0000259" key="4">
    <source>
        <dbReference type="Pfam" id="PF00808"/>
    </source>
</evidence>